<keyword evidence="2" id="KW-1185">Reference proteome</keyword>
<proteinExistence type="predicted"/>
<dbReference type="EMBL" id="CM037615">
    <property type="protein sequence ID" value="KAH8014996.1"/>
    <property type="molecule type" value="Genomic_DNA"/>
</dbReference>
<evidence type="ECO:0000313" key="1">
    <source>
        <dbReference type="EMBL" id="KAH8014996.1"/>
    </source>
</evidence>
<protein>
    <submittedName>
        <fullName evidence="1">Hypoxia-inducible factor 1-alpha</fullName>
    </submittedName>
</protein>
<dbReference type="Proteomes" id="UP000827872">
    <property type="component" value="Linkage Group LG02"/>
</dbReference>
<gene>
    <name evidence="1" type="primary">HIF1A_1</name>
    <name evidence="1" type="ORF">K3G42_032792</name>
</gene>
<sequence>MAGLYSQPSSPNDYCFDVDNDMANEFKLELVEKLFAIDPDSKNPFSIQETDLDLEMLAPYIPMDDDFQLRSFDQLSPLESSSANPPSNVANPVLFKTPVLPSAATDEIKPAPTKHLDDSKTLVPPVPVTVEKISPPASPYGKSPSRTASPVRTGKGMVEQKGKSSPGTPNLLTVTLGKSKSTATNEDLHPKIIALHNIQRKRKMEQDSLLFQAVGIGALLAQSNGPGANVSLAWKRLKGCRSHGQKGVAEKTVILLPSDIASKLLGPSMDEKGLPQLTSYDCEVNAPIQGNRNLLQGEDLLKALDQVN</sequence>
<name>A0ACB8G5I1_9SAUR</name>
<reference evidence="1" key="1">
    <citation type="submission" date="2021-08" db="EMBL/GenBank/DDBJ databases">
        <title>The first chromosome-level gecko genome reveals the dynamic sex chromosomes of Neotropical dwarf geckos (Sphaerodactylidae: Sphaerodactylus).</title>
        <authorList>
            <person name="Pinto B.J."/>
            <person name="Keating S.E."/>
            <person name="Gamble T."/>
        </authorList>
    </citation>
    <scope>NUCLEOTIDE SEQUENCE</scope>
    <source>
        <strain evidence="1">TG3544</strain>
    </source>
</reference>
<evidence type="ECO:0000313" key="2">
    <source>
        <dbReference type="Proteomes" id="UP000827872"/>
    </source>
</evidence>
<organism evidence="1 2">
    <name type="scientific">Sphaerodactylus townsendi</name>
    <dbReference type="NCBI Taxonomy" id="933632"/>
    <lineage>
        <taxon>Eukaryota</taxon>
        <taxon>Metazoa</taxon>
        <taxon>Chordata</taxon>
        <taxon>Craniata</taxon>
        <taxon>Vertebrata</taxon>
        <taxon>Euteleostomi</taxon>
        <taxon>Lepidosauria</taxon>
        <taxon>Squamata</taxon>
        <taxon>Bifurcata</taxon>
        <taxon>Gekkota</taxon>
        <taxon>Sphaerodactylidae</taxon>
        <taxon>Sphaerodactylus</taxon>
    </lineage>
</organism>
<accession>A0ACB8G5I1</accession>
<comment type="caution">
    <text evidence="1">The sequence shown here is derived from an EMBL/GenBank/DDBJ whole genome shotgun (WGS) entry which is preliminary data.</text>
</comment>